<dbReference type="RefSeq" id="WP_079639269.1">
    <property type="nucleotide sequence ID" value="NZ_FUYP01000016.1"/>
</dbReference>
<dbReference type="Proteomes" id="UP000190044">
    <property type="component" value="Unassembled WGS sequence"/>
</dbReference>
<gene>
    <name evidence="2" type="ORF">SAMN06295937_10166</name>
</gene>
<sequence>MTLARLAKLAVVAGAGAAVWRAARRPNGDAHAAAFSDGETEPENFDQTRSAGPDGMRDEPAREWDRVDQAADESFPASDPPPY</sequence>
<feature type="region of interest" description="Disordered" evidence="1">
    <location>
        <begin position="25"/>
        <end position="83"/>
    </location>
</feature>
<dbReference type="EMBL" id="FUYP01000016">
    <property type="protein sequence ID" value="SKB74574.1"/>
    <property type="molecule type" value="Genomic_DNA"/>
</dbReference>
<evidence type="ECO:0000313" key="2">
    <source>
        <dbReference type="EMBL" id="SKB74574.1"/>
    </source>
</evidence>
<reference evidence="3" key="1">
    <citation type="submission" date="2017-02" db="EMBL/GenBank/DDBJ databases">
        <authorList>
            <person name="Varghese N."/>
            <person name="Submissions S."/>
        </authorList>
    </citation>
    <scope>NUCLEOTIDE SEQUENCE [LARGE SCALE GENOMIC DNA]</scope>
    <source>
        <strain evidence="3">R11H</strain>
    </source>
</reference>
<evidence type="ECO:0000313" key="3">
    <source>
        <dbReference type="Proteomes" id="UP000190044"/>
    </source>
</evidence>
<keyword evidence="3" id="KW-1185">Reference proteome</keyword>
<name>A0A1T5DSF2_9SPHN</name>
<dbReference type="OrthoDB" id="7873635at2"/>
<accession>A0A1T5DSF2</accession>
<proteinExistence type="predicted"/>
<evidence type="ECO:0000256" key="1">
    <source>
        <dbReference type="SAM" id="MobiDB-lite"/>
    </source>
</evidence>
<organism evidence="2 3">
    <name type="scientific">Sphingopyxis flava</name>
    <dbReference type="NCBI Taxonomy" id="1507287"/>
    <lineage>
        <taxon>Bacteria</taxon>
        <taxon>Pseudomonadati</taxon>
        <taxon>Pseudomonadota</taxon>
        <taxon>Alphaproteobacteria</taxon>
        <taxon>Sphingomonadales</taxon>
        <taxon>Sphingomonadaceae</taxon>
        <taxon>Sphingopyxis</taxon>
    </lineage>
</organism>
<protein>
    <submittedName>
        <fullName evidence="2">Uncharacterized protein</fullName>
    </submittedName>
</protein>
<feature type="compositionally biased region" description="Basic and acidic residues" evidence="1">
    <location>
        <begin position="55"/>
        <end position="69"/>
    </location>
</feature>
<dbReference type="AlphaFoldDB" id="A0A1T5DSF2"/>